<evidence type="ECO:0000313" key="2">
    <source>
        <dbReference type="EMBL" id="GMG85463.1"/>
    </source>
</evidence>
<keyword evidence="3" id="KW-1185">Reference proteome</keyword>
<sequence length="159" mass="16609">MPRRPRSSAARAAAFCLALGLAGAAAAQPSTDRLVAPMLEGARPLGVTAQEATYRIGPVTLWVSRLSPEEGARRFGLATGSVAVSYARDFADSRVSTGIDRGLGVGRYQFLITAETEAMLFVLSATARGERVSDEAAQIIGDFACSTTFAGRGLPCALK</sequence>
<evidence type="ECO:0008006" key="4">
    <source>
        <dbReference type="Google" id="ProtNLM"/>
    </source>
</evidence>
<feature type="chain" id="PRO_5046576609" description="DUF4136 domain-containing protein" evidence="1">
    <location>
        <begin position="28"/>
        <end position="159"/>
    </location>
</feature>
<keyword evidence="1" id="KW-0732">Signal</keyword>
<name>A0ABQ6LTN7_9RHOB</name>
<dbReference type="Proteomes" id="UP001239909">
    <property type="component" value="Unassembled WGS sequence"/>
</dbReference>
<comment type="caution">
    <text evidence="2">The sequence shown here is derived from an EMBL/GenBank/DDBJ whole genome shotgun (WGS) entry which is preliminary data.</text>
</comment>
<dbReference type="RefSeq" id="WP_285674833.1">
    <property type="nucleotide sequence ID" value="NZ_BSYI01000068.1"/>
</dbReference>
<feature type="signal peptide" evidence="1">
    <location>
        <begin position="1"/>
        <end position="27"/>
    </location>
</feature>
<protein>
    <recommendedName>
        <fullName evidence="4">DUF4136 domain-containing protein</fullName>
    </recommendedName>
</protein>
<reference evidence="2 3" key="1">
    <citation type="submission" date="2023-04" db="EMBL/GenBank/DDBJ databases">
        <title>Marinoamorphus aggregata gen. nov., sp. Nov., isolate from tissue of brittle star Ophioplocus japonicus.</title>
        <authorList>
            <person name="Kawano K."/>
            <person name="Sawayama S."/>
            <person name="Nakagawa S."/>
        </authorList>
    </citation>
    <scope>NUCLEOTIDE SEQUENCE [LARGE SCALE GENOMIC DNA]</scope>
    <source>
        <strain evidence="2 3">NKW23</strain>
    </source>
</reference>
<accession>A0ABQ6LTN7</accession>
<organism evidence="2 3">
    <name type="scientific">Paralimibaculum aggregatum</name>
    <dbReference type="NCBI Taxonomy" id="3036245"/>
    <lineage>
        <taxon>Bacteria</taxon>
        <taxon>Pseudomonadati</taxon>
        <taxon>Pseudomonadota</taxon>
        <taxon>Alphaproteobacteria</taxon>
        <taxon>Rhodobacterales</taxon>
        <taxon>Paracoccaceae</taxon>
        <taxon>Paralimibaculum</taxon>
    </lineage>
</organism>
<evidence type="ECO:0000313" key="3">
    <source>
        <dbReference type="Proteomes" id="UP001239909"/>
    </source>
</evidence>
<evidence type="ECO:0000256" key="1">
    <source>
        <dbReference type="SAM" id="SignalP"/>
    </source>
</evidence>
<dbReference type="EMBL" id="BSYI01000068">
    <property type="protein sequence ID" value="GMG85463.1"/>
    <property type="molecule type" value="Genomic_DNA"/>
</dbReference>
<proteinExistence type="predicted"/>
<gene>
    <name evidence="2" type="ORF">LNKW23_46840</name>
</gene>